<evidence type="ECO:0000256" key="1">
    <source>
        <dbReference type="ARBA" id="ARBA00000077"/>
    </source>
</evidence>
<dbReference type="EC" id="3.1.26.4" evidence="6 14"/>
<dbReference type="PANTHER" id="PTHR10954:SF18">
    <property type="entry name" value="RIBONUCLEASE HII"/>
    <property type="match status" value="1"/>
</dbReference>
<keyword evidence="13 14" id="KW-0464">Manganese</keyword>
<dbReference type="GO" id="GO:0003723">
    <property type="term" value="F:RNA binding"/>
    <property type="evidence" value="ECO:0007669"/>
    <property type="project" value="UniProtKB-UniRule"/>
</dbReference>
<dbReference type="GO" id="GO:0005737">
    <property type="term" value="C:cytoplasm"/>
    <property type="evidence" value="ECO:0007669"/>
    <property type="project" value="UniProtKB-SubCell"/>
</dbReference>
<evidence type="ECO:0000256" key="11">
    <source>
        <dbReference type="ARBA" id="ARBA00022759"/>
    </source>
</evidence>
<name>A0A9E7DKR8_9FIRM</name>
<feature type="domain" description="RNase H type-2" evidence="17">
    <location>
        <begin position="15"/>
        <end position="208"/>
    </location>
</feature>
<dbReference type="NCBIfam" id="NF000595">
    <property type="entry name" value="PRK00015.1-3"/>
    <property type="match status" value="1"/>
</dbReference>
<dbReference type="KEGG" id="fms:M1R53_03230"/>
<dbReference type="GO" id="GO:0032299">
    <property type="term" value="C:ribonuclease H2 complex"/>
    <property type="evidence" value="ECO:0007669"/>
    <property type="project" value="TreeGrafter"/>
</dbReference>
<keyword evidence="9 14" id="KW-0540">Nuclease</keyword>
<feature type="binding site" evidence="14 15">
    <location>
        <position position="22"/>
    </location>
    <ligand>
        <name>a divalent metal cation</name>
        <dbReference type="ChEBI" id="CHEBI:60240"/>
    </ligand>
</feature>
<dbReference type="InterPro" id="IPR036397">
    <property type="entry name" value="RNaseH_sf"/>
</dbReference>
<evidence type="ECO:0000259" key="17">
    <source>
        <dbReference type="PROSITE" id="PS51975"/>
    </source>
</evidence>
<keyword evidence="19" id="KW-1185">Reference proteome</keyword>
<evidence type="ECO:0000256" key="5">
    <source>
        <dbReference type="ARBA" id="ARBA00007383"/>
    </source>
</evidence>
<dbReference type="SUPFAM" id="SSF53098">
    <property type="entry name" value="Ribonuclease H-like"/>
    <property type="match status" value="1"/>
</dbReference>
<comment type="cofactor">
    <cofactor evidence="14 15">
        <name>Mn(2+)</name>
        <dbReference type="ChEBI" id="CHEBI:29035"/>
    </cofactor>
    <cofactor evidence="14 15">
        <name>Mg(2+)</name>
        <dbReference type="ChEBI" id="CHEBI:18420"/>
    </cofactor>
    <text evidence="14 15">Manganese or magnesium. Binds 1 divalent metal ion per monomer in the absence of substrate. May bind a second metal ion after substrate binding.</text>
</comment>
<keyword evidence="10 14" id="KW-0479">Metal-binding</keyword>
<reference evidence="18" key="1">
    <citation type="submission" date="2022-04" db="EMBL/GenBank/DDBJ databases">
        <title>Complete genome sequences of Ezakiella coagulans and Fenollaria massiliensis.</title>
        <authorList>
            <person name="France M.T."/>
            <person name="Clifford J."/>
            <person name="Narina S."/>
            <person name="Rutt L."/>
            <person name="Ravel J."/>
        </authorList>
    </citation>
    <scope>NUCLEOTIDE SEQUENCE</scope>
    <source>
        <strain evidence="18">C0061C2</strain>
    </source>
</reference>
<dbReference type="CDD" id="cd07182">
    <property type="entry name" value="RNase_HII_bacteria_HII_like"/>
    <property type="match status" value="1"/>
</dbReference>
<evidence type="ECO:0000256" key="10">
    <source>
        <dbReference type="ARBA" id="ARBA00022723"/>
    </source>
</evidence>
<dbReference type="RefSeq" id="WP_249243053.1">
    <property type="nucleotide sequence ID" value="NZ_CP096649.1"/>
</dbReference>
<dbReference type="GO" id="GO:0006298">
    <property type="term" value="P:mismatch repair"/>
    <property type="evidence" value="ECO:0007669"/>
    <property type="project" value="TreeGrafter"/>
</dbReference>
<protein>
    <recommendedName>
        <fullName evidence="7 14">Ribonuclease HII</fullName>
        <shortName evidence="14">RNase HII</shortName>
        <ecNumber evidence="6 14">3.1.26.4</ecNumber>
    </recommendedName>
</protein>
<dbReference type="PANTHER" id="PTHR10954">
    <property type="entry name" value="RIBONUCLEASE H2 SUBUNIT A"/>
    <property type="match status" value="1"/>
</dbReference>
<evidence type="ECO:0000256" key="13">
    <source>
        <dbReference type="ARBA" id="ARBA00023211"/>
    </source>
</evidence>
<gene>
    <name evidence="14" type="primary">rnhB</name>
    <name evidence="18" type="ORF">M1R53_03230</name>
</gene>
<comment type="catalytic activity">
    <reaction evidence="1 14 15 16">
        <text>Endonucleolytic cleavage to 5'-phosphomonoester.</text>
        <dbReference type="EC" id="3.1.26.4"/>
    </reaction>
</comment>
<evidence type="ECO:0000256" key="7">
    <source>
        <dbReference type="ARBA" id="ARBA00019179"/>
    </source>
</evidence>
<evidence type="ECO:0000313" key="19">
    <source>
        <dbReference type="Proteomes" id="UP000831151"/>
    </source>
</evidence>
<evidence type="ECO:0000256" key="2">
    <source>
        <dbReference type="ARBA" id="ARBA00001946"/>
    </source>
</evidence>
<dbReference type="InterPro" id="IPR012337">
    <property type="entry name" value="RNaseH-like_sf"/>
</dbReference>
<proteinExistence type="inferred from homology"/>
<evidence type="ECO:0000256" key="6">
    <source>
        <dbReference type="ARBA" id="ARBA00012180"/>
    </source>
</evidence>
<dbReference type="GO" id="GO:0030145">
    <property type="term" value="F:manganese ion binding"/>
    <property type="evidence" value="ECO:0007669"/>
    <property type="project" value="UniProtKB-UniRule"/>
</dbReference>
<dbReference type="HAMAP" id="MF_00052_B">
    <property type="entry name" value="RNase_HII_B"/>
    <property type="match status" value="1"/>
</dbReference>
<dbReference type="GO" id="GO:0004523">
    <property type="term" value="F:RNA-DNA hybrid ribonuclease activity"/>
    <property type="evidence" value="ECO:0007669"/>
    <property type="project" value="UniProtKB-UniRule"/>
</dbReference>
<evidence type="ECO:0000313" key="18">
    <source>
        <dbReference type="EMBL" id="UQK59671.1"/>
    </source>
</evidence>
<evidence type="ECO:0000256" key="16">
    <source>
        <dbReference type="RuleBase" id="RU003515"/>
    </source>
</evidence>
<keyword evidence="11 14" id="KW-0255">Endonuclease</keyword>
<feature type="binding site" evidence="14 15">
    <location>
        <position position="21"/>
    </location>
    <ligand>
        <name>a divalent metal cation</name>
        <dbReference type="ChEBI" id="CHEBI:60240"/>
    </ligand>
</feature>
<comment type="subcellular location">
    <subcellularLocation>
        <location evidence="4 14">Cytoplasm</location>
    </subcellularLocation>
</comment>
<evidence type="ECO:0000256" key="4">
    <source>
        <dbReference type="ARBA" id="ARBA00004496"/>
    </source>
</evidence>
<keyword evidence="12 14" id="KW-0378">Hydrolase</keyword>
<accession>A0A9E7DKR8</accession>
<evidence type="ECO:0000256" key="8">
    <source>
        <dbReference type="ARBA" id="ARBA00022490"/>
    </source>
</evidence>
<dbReference type="InterPro" id="IPR022898">
    <property type="entry name" value="RNase_HII"/>
</dbReference>
<evidence type="ECO:0000256" key="9">
    <source>
        <dbReference type="ARBA" id="ARBA00022722"/>
    </source>
</evidence>
<dbReference type="AlphaFoldDB" id="A0A9E7DKR8"/>
<dbReference type="InterPro" id="IPR001352">
    <property type="entry name" value="RNase_HII/HIII"/>
</dbReference>
<dbReference type="GO" id="GO:0043137">
    <property type="term" value="P:DNA replication, removal of RNA primer"/>
    <property type="evidence" value="ECO:0007669"/>
    <property type="project" value="TreeGrafter"/>
</dbReference>
<organism evidence="18 19">
    <name type="scientific">Fenollaria massiliensis</name>
    <dbReference type="NCBI Taxonomy" id="938288"/>
    <lineage>
        <taxon>Bacteria</taxon>
        <taxon>Bacillati</taxon>
        <taxon>Bacillota</taxon>
        <taxon>Clostridia</taxon>
        <taxon>Eubacteriales</taxon>
        <taxon>Fenollaria</taxon>
    </lineage>
</organism>
<dbReference type="PROSITE" id="PS51975">
    <property type="entry name" value="RNASE_H_2"/>
    <property type="match status" value="1"/>
</dbReference>
<dbReference type="Gene3D" id="3.30.420.10">
    <property type="entry name" value="Ribonuclease H-like superfamily/Ribonuclease H"/>
    <property type="match status" value="1"/>
</dbReference>
<feature type="binding site" evidence="14 15">
    <location>
        <position position="119"/>
    </location>
    <ligand>
        <name>a divalent metal cation</name>
        <dbReference type="ChEBI" id="CHEBI:60240"/>
    </ligand>
</feature>
<evidence type="ECO:0000256" key="15">
    <source>
        <dbReference type="PROSITE-ProRule" id="PRU01319"/>
    </source>
</evidence>
<comment type="similarity">
    <text evidence="5 14 16">Belongs to the RNase HII family.</text>
</comment>
<evidence type="ECO:0000256" key="12">
    <source>
        <dbReference type="ARBA" id="ARBA00022801"/>
    </source>
</evidence>
<comment type="function">
    <text evidence="3 14 16">Endonuclease that specifically degrades the RNA of RNA-DNA hybrids.</text>
</comment>
<dbReference type="EMBL" id="CP096649">
    <property type="protein sequence ID" value="UQK59671.1"/>
    <property type="molecule type" value="Genomic_DNA"/>
</dbReference>
<comment type="cofactor">
    <cofactor evidence="2">
        <name>Mg(2+)</name>
        <dbReference type="ChEBI" id="CHEBI:18420"/>
    </cofactor>
</comment>
<evidence type="ECO:0000256" key="14">
    <source>
        <dbReference type="HAMAP-Rule" id="MF_00052"/>
    </source>
</evidence>
<evidence type="ECO:0000256" key="3">
    <source>
        <dbReference type="ARBA" id="ARBA00004065"/>
    </source>
</evidence>
<dbReference type="InterPro" id="IPR024567">
    <property type="entry name" value="RNase_HII/HIII_dom"/>
</dbReference>
<dbReference type="Pfam" id="PF01351">
    <property type="entry name" value="RNase_HII"/>
    <property type="match status" value="1"/>
</dbReference>
<sequence>MNKDYENKLFDEGHKIVLGIDEVGRGPFFGDVLACAIAFDKDFFMEEVNDSKKLSQKKREKLYKELVKNAIGIGIGKASPEEIDEINIKEATHLAMQRAVEDFHDKMNNKVTPDIILIDAEKIKVDIEQRAIVHGDATVFTIAAASIVAKVLRDAEITYLAQKYPEYDLENNKGYGTKKHREAILKYGPTPLHRKTFLRNLLGNNDAK</sequence>
<dbReference type="Proteomes" id="UP000831151">
    <property type="component" value="Chromosome"/>
</dbReference>
<keyword evidence="8 14" id="KW-0963">Cytoplasm</keyword>